<protein>
    <submittedName>
        <fullName evidence="1">Uncharacterized protein</fullName>
    </submittedName>
</protein>
<gene>
    <name evidence="1" type="ORF">NDU88_006490</name>
</gene>
<accession>A0AAV7PL72</accession>
<dbReference type="AlphaFoldDB" id="A0AAV7PL72"/>
<proteinExistence type="predicted"/>
<name>A0AAV7PL72_PLEWA</name>
<comment type="caution">
    <text evidence="1">The sequence shown here is derived from an EMBL/GenBank/DDBJ whole genome shotgun (WGS) entry which is preliminary data.</text>
</comment>
<sequence>MISECCGRQYPTATASPAAKAGLTLIQPAQLLCLSLEPISRAQQHFKITVPGPGAPKASLEIGAGLVASRSETLRIWDSCHCRVTPEMYRSP</sequence>
<reference evidence="1" key="1">
    <citation type="journal article" date="2022" name="bioRxiv">
        <title>Sequencing and chromosome-scale assembly of the giantPleurodeles waltlgenome.</title>
        <authorList>
            <person name="Brown T."/>
            <person name="Elewa A."/>
            <person name="Iarovenko S."/>
            <person name="Subramanian E."/>
            <person name="Araus A.J."/>
            <person name="Petzold A."/>
            <person name="Susuki M."/>
            <person name="Suzuki K.-i.T."/>
            <person name="Hayashi T."/>
            <person name="Toyoda A."/>
            <person name="Oliveira C."/>
            <person name="Osipova E."/>
            <person name="Leigh N.D."/>
            <person name="Simon A."/>
            <person name="Yun M.H."/>
        </authorList>
    </citation>
    <scope>NUCLEOTIDE SEQUENCE</scope>
    <source>
        <strain evidence="1">20211129_DDA</strain>
        <tissue evidence="1">Liver</tissue>
    </source>
</reference>
<organism evidence="1 2">
    <name type="scientific">Pleurodeles waltl</name>
    <name type="common">Iberian ribbed newt</name>
    <dbReference type="NCBI Taxonomy" id="8319"/>
    <lineage>
        <taxon>Eukaryota</taxon>
        <taxon>Metazoa</taxon>
        <taxon>Chordata</taxon>
        <taxon>Craniata</taxon>
        <taxon>Vertebrata</taxon>
        <taxon>Euteleostomi</taxon>
        <taxon>Amphibia</taxon>
        <taxon>Batrachia</taxon>
        <taxon>Caudata</taxon>
        <taxon>Salamandroidea</taxon>
        <taxon>Salamandridae</taxon>
        <taxon>Pleurodelinae</taxon>
        <taxon>Pleurodeles</taxon>
    </lineage>
</organism>
<keyword evidence="2" id="KW-1185">Reference proteome</keyword>
<evidence type="ECO:0000313" key="1">
    <source>
        <dbReference type="EMBL" id="KAJ1128111.1"/>
    </source>
</evidence>
<dbReference type="EMBL" id="JANPWB010000011">
    <property type="protein sequence ID" value="KAJ1128111.1"/>
    <property type="molecule type" value="Genomic_DNA"/>
</dbReference>
<evidence type="ECO:0000313" key="2">
    <source>
        <dbReference type="Proteomes" id="UP001066276"/>
    </source>
</evidence>
<dbReference type="Proteomes" id="UP001066276">
    <property type="component" value="Chromosome 7"/>
</dbReference>